<proteinExistence type="predicted"/>
<gene>
    <name evidence="2" type="ORF">MSPICULIGERA_LOCUS6991</name>
</gene>
<comment type="caution">
    <text evidence="2">The sequence shown here is derived from an EMBL/GenBank/DDBJ whole genome shotgun (WGS) entry which is preliminary data.</text>
</comment>
<sequence length="95" mass="10422">MCRPFLLAILGLVVAAVAISDERQFIHYRCDPTIDALTKDKCQHDEKKRSSDAVTLWFALACSVYERPAVTPASSSAPPALVLINLIAAIIYPFC</sequence>
<organism evidence="2 3">
    <name type="scientific">Mesorhabditis spiculigera</name>
    <dbReference type="NCBI Taxonomy" id="96644"/>
    <lineage>
        <taxon>Eukaryota</taxon>
        <taxon>Metazoa</taxon>
        <taxon>Ecdysozoa</taxon>
        <taxon>Nematoda</taxon>
        <taxon>Chromadorea</taxon>
        <taxon>Rhabditida</taxon>
        <taxon>Rhabditina</taxon>
        <taxon>Rhabditomorpha</taxon>
        <taxon>Rhabditoidea</taxon>
        <taxon>Rhabditidae</taxon>
        <taxon>Mesorhabditinae</taxon>
        <taxon>Mesorhabditis</taxon>
    </lineage>
</organism>
<dbReference type="Proteomes" id="UP001177023">
    <property type="component" value="Unassembled WGS sequence"/>
</dbReference>
<evidence type="ECO:0000313" key="3">
    <source>
        <dbReference type="Proteomes" id="UP001177023"/>
    </source>
</evidence>
<dbReference type="EMBL" id="CATQJA010001747">
    <property type="protein sequence ID" value="CAJ0568473.1"/>
    <property type="molecule type" value="Genomic_DNA"/>
</dbReference>
<evidence type="ECO:0000313" key="2">
    <source>
        <dbReference type="EMBL" id="CAJ0568473.1"/>
    </source>
</evidence>
<keyword evidence="3" id="KW-1185">Reference proteome</keyword>
<name>A0AA36CH94_9BILA</name>
<feature type="chain" id="PRO_5041460193" evidence="1">
    <location>
        <begin position="19"/>
        <end position="95"/>
    </location>
</feature>
<protein>
    <submittedName>
        <fullName evidence="2">Uncharacterized protein</fullName>
    </submittedName>
</protein>
<accession>A0AA36CH94</accession>
<dbReference type="AlphaFoldDB" id="A0AA36CH94"/>
<keyword evidence="1" id="KW-0732">Signal</keyword>
<evidence type="ECO:0000256" key="1">
    <source>
        <dbReference type="SAM" id="SignalP"/>
    </source>
</evidence>
<feature type="signal peptide" evidence="1">
    <location>
        <begin position="1"/>
        <end position="18"/>
    </location>
</feature>
<feature type="non-terminal residue" evidence="2">
    <location>
        <position position="95"/>
    </location>
</feature>
<reference evidence="2" key="1">
    <citation type="submission" date="2023-06" db="EMBL/GenBank/DDBJ databases">
        <authorList>
            <person name="Delattre M."/>
        </authorList>
    </citation>
    <scope>NUCLEOTIDE SEQUENCE</scope>
    <source>
        <strain evidence="2">AF72</strain>
    </source>
</reference>